<dbReference type="Pfam" id="PF11275">
    <property type="entry name" value="DUF3077"/>
    <property type="match status" value="1"/>
</dbReference>
<name>A0A0F9UWS2_9ZZZZ</name>
<gene>
    <name evidence="1" type="ORF">LCGC14_0155940</name>
</gene>
<protein>
    <submittedName>
        <fullName evidence="1">Uncharacterized protein</fullName>
    </submittedName>
</protein>
<sequence length="102" mass="10828">MNAIVQGLAPTSIKTDEGTAFCNTGWVEKQQRLFTVNVGVDITDALQTASDMLDTALTPVNAAGMGEPLVDNNAWLVHHTLESAKAVVDAVHQALKERGINA</sequence>
<dbReference type="InterPro" id="IPR021427">
    <property type="entry name" value="DUF3077"/>
</dbReference>
<proteinExistence type="predicted"/>
<accession>A0A0F9UWS2</accession>
<organism evidence="1">
    <name type="scientific">marine sediment metagenome</name>
    <dbReference type="NCBI Taxonomy" id="412755"/>
    <lineage>
        <taxon>unclassified sequences</taxon>
        <taxon>metagenomes</taxon>
        <taxon>ecological metagenomes</taxon>
    </lineage>
</organism>
<dbReference type="AlphaFoldDB" id="A0A0F9UWS2"/>
<reference evidence="1" key="1">
    <citation type="journal article" date="2015" name="Nature">
        <title>Complex archaea that bridge the gap between prokaryotes and eukaryotes.</title>
        <authorList>
            <person name="Spang A."/>
            <person name="Saw J.H."/>
            <person name="Jorgensen S.L."/>
            <person name="Zaremba-Niedzwiedzka K."/>
            <person name="Martijn J."/>
            <person name="Lind A.E."/>
            <person name="van Eijk R."/>
            <person name="Schleper C."/>
            <person name="Guy L."/>
            <person name="Ettema T.J."/>
        </authorList>
    </citation>
    <scope>NUCLEOTIDE SEQUENCE</scope>
</reference>
<evidence type="ECO:0000313" key="1">
    <source>
        <dbReference type="EMBL" id="KKN97475.1"/>
    </source>
</evidence>
<dbReference type="EMBL" id="LAZR01000057">
    <property type="protein sequence ID" value="KKN97475.1"/>
    <property type="molecule type" value="Genomic_DNA"/>
</dbReference>
<comment type="caution">
    <text evidence="1">The sequence shown here is derived from an EMBL/GenBank/DDBJ whole genome shotgun (WGS) entry which is preliminary data.</text>
</comment>